<evidence type="ECO:0000256" key="20">
    <source>
        <dbReference type="ARBA" id="ARBA00032253"/>
    </source>
</evidence>
<evidence type="ECO:0000256" key="1">
    <source>
        <dbReference type="ARBA" id="ARBA00001698"/>
    </source>
</evidence>
<dbReference type="EC" id="2.7.7.41" evidence="6"/>
<keyword evidence="8" id="KW-1003">Cell membrane</keyword>
<keyword evidence="13 24" id="KW-1133">Transmembrane helix</keyword>
<evidence type="ECO:0000256" key="12">
    <source>
        <dbReference type="ARBA" id="ARBA00022695"/>
    </source>
</evidence>
<dbReference type="GO" id="GO:0005886">
    <property type="term" value="C:plasma membrane"/>
    <property type="evidence" value="ECO:0007669"/>
    <property type="project" value="UniProtKB-SubCell"/>
</dbReference>
<keyword evidence="10" id="KW-0808">Transferase</keyword>
<dbReference type="AlphaFoldDB" id="A0A937ICJ2"/>
<comment type="caution">
    <text evidence="25">The sequence shown here is derived from an EMBL/GenBank/DDBJ whole genome shotgun (WGS) entry which is preliminary data.</text>
</comment>
<dbReference type="GO" id="GO:0004605">
    <property type="term" value="F:phosphatidate cytidylyltransferase activity"/>
    <property type="evidence" value="ECO:0007669"/>
    <property type="project" value="UniProtKB-EC"/>
</dbReference>
<evidence type="ECO:0000256" key="18">
    <source>
        <dbReference type="ARBA" id="ARBA00029893"/>
    </source>
</evidence>
<evidence type="ECO:0000256" key="6">
    <source>
        <dbReference type="ARBA" id="ARBA00012487"/>
    </source>
</evidence>
<comment type="pathway">
    <text evidence="4">Lipid metabolism.</text>
</comment>
<keyword evidence="16" id="KW-0594">Phospholipid biosynthesis</keyword>
<dbReference type="PANTHER" id="PTHR46382">
    <property type="entry name" value="PHOSPHATIDATE CYTIDYLYLTRANSFERASE"/>
    <property type="match status" value="1"/>
</dbReference>
<feature type="transmembrane region" description="Helical" evidence="24">
    <location>
        <begin position="102"/>
        <end position="123"/>
    </location>
</feature>
<evidence type="ECO:0000313" key="26">
    <source>
        <dbReference type="Proteomes" id="UP000711391"/>
    </source>
</evidence>
<dbReference type="Proteomes" id="UP000711391">
    <property type="component" value="Unassembled WGS sequence"/>
</dbReference>
<dbReference type="PANTHER" id="PTHR46382:SF1">
    <property type="entry name" value="PHOSPHATIDATE CYTIDYLYLTRANSFERASE"/>
    <property type="match status" value="1"/>
</dbReference>
<dbReference type="Pfam" id="PF01148">
    <property type="entry name" value="CTP_transf_1"/>
    <property type="match status" value="1"/>
</dbReference>
<evidence type="ECO:0000256" key="10">
    <source>
        <dbReference type="ARBA" id="ARBA00022679"/>
    </source>
</evidence>
<keyword evidence="9" id="KW-0444">Lipid biosynthesis</keyword>
<evidence type="ECO:0000256" key="8">
    <source>
        <dbReference type="ARBA" id="ARBA00022475"/>
    </source>
</evidence>
<keyword evidence="17" id="KW-1208">Phospholipid metabolism</keyword>
<evidence type="ECO:0000256" key="3">
    <source>
        <dbReference type="ARBA" id="ARBA00005119"/>
    </source>
</evidence>
<evidence type="ECO:0000256" key="2">
    <source>
        <dbReference type="ARBA" id="ARBA00004651"/>
    </source>
</evidence>
<evidence type="ECO:0000256" key="14">
    <source>
        <dbReference type="ARBA" id="ARBA00023098"/>
    </source>
</evidence>
<evidence type="ECO:0000256" key="5">
    <source>
        <dbReference type="ARBA" id="ARBA00010185"/>
    </source>
</evidence>
<evidence type="ECO:0000256" key="23">
    <source>
        <dbReference type="ARBA" id="ARBA00033406"/>
    </source>
</evidence>
<evidence type="ECO:0000256" key="4">
    <source>
        <dbReference type="ARBA" id="ARBA00005189"/>
    </source>
</evidence>
<feature type="transmembrane region" description="Helical" evidence="24">
    <location>
        <begin position="170"/>
        <end position="187"/>
    </location>
</feature>
<keyword evidence="12 25" id="KW-0548">Nucleotidyltransferase</keyword>
<comment type="pathway">
    <text evidence="3">Phospholipid metabolism; CDP-diacylglycerol biosynthesis; CDP-diacylglycerol from sn-glycerol 3-phosphate: step 3/3.</text>
</comment>
<dbReference type="EMBL" id="JADHQD010000005">
    <property type="protein sequence ID" value="MBL6818029.1"/>
    <property type="molecule type" value="Genomic_DNA"/>
</dbReference>
<evidence type="ECO:0000256" key="9">
    <source>
        <dbReference type="ARBA" id="ARBA00022516"/>
    </source>
</evidence>
<evidence type="ECO:0000256" key="13">
    <source>
        <dbReference type="ARBA" id="ARBA00022989"/>
    </source>
</evidence>
<comment type="subcellular location">
    <subcellularLocation>
        <location evidence="2">Cell membrane</location>
        <topology evidence="2">Multi-pass membrane protein</topology>
    </subcellularLocation>
</comment>
<evidence type="ECO:0000256" key="24">
    <source>
        <dbReference type="SAM" id="Phobius"/>
    </source>
</evidence>
<comment type="similarity">
    <text evidence="5">Belongs to the CDS family.</text>
</comment>
<comment type="catalytic activity">
    <reaction evidence="1">
        <text>a 1,2-diacyl-sn-glycero-3-phosphate + CTP + H(+) = a CDP-1,2-diacyl-sn-glycerol + diphosphate</text>
        <dbReference type="Rhea" id="RHEA:16229"/>
        <dbReference type="ChEBI" id="CHEBI:15378"/>
        <dbReference type="ChEBI" id="CHEBI:33019"/>
        <dbReference type="ChEBI" id="CHEBI:37563"/>
        <dbReference type="ChEBI" id="CHEBI:58332"/>
        <dbReference type="ChEBI" id="CHEBI:58608"/>
        <dbReference type="EC" id="2.7.7.41"/>
    </reaction>
</comment>
<feature type="transmembrane region" description="Helical" evidence="24">
    <location>
        <begin position="59"/>
        <end position="82"/>
    </location>
</feature>
<gene>
    <name evidence="25" type="ORF">ISQ64_01335</name>
</gene>
<sequence>MVKEYNSNLLKRSITGLFLLIPVVTITIIENFFIFSLLITIFCLLGFMEWIKNNFRHPIKWGFALIFLYFWLTIILIIGIFSSNLILPFFENLSASKITISVFYLFFIIICNTGIFDTFAYIFGSNFGRNPISPVISPNKTWEGLFGGLLMNCIFAVLVCNFFQISYLLILVFSFGGLLAFFGDLLISFHKRENNIKDTGNFLPGHGGVLDRMDSHLLATPVILILSIFLSS</sequence>
<evidence type="ECO:0000256" key="19">
    <source>
        <dbReference type="ARBA" id="ARBA00031825"/>
    </source>
</evidence>
<evidence type="ECO:0000313" key="25">
    <source>
        <dbReference type="EMBL" id="MBL6818029.1"/>
    </source>
</evidence>
<evidence type="ECO:0000256" key="11">
    <source>
        <dbReference type="ARBA" id="ARBA00022692"/>
    </source>
</evidence>
<feature type="transmembrane region" description="Helical" evidence="24">
    <location>
        <begin position="20"/>
        <end position="47"/>
    </location>
</feature>
<evidence type="ECO:0000256" key="21">
    <source>
        <dbReference type="ARBA" id="ARBA00032396"/>
    </source>
</evidence>
<organism evidence="25 26">
    <name type="scientific">SAR86 cluster bacterium</name>
    <dbReference type="NCBI Taxonomy" id="2030880"/>
    <lineage>
        <taxon>Bacteria</taxon>
        <taxon>Pseudomonadati</taxon>
        <taxon>Pseudomonadota</taxon>
        <taxon>Gammaproteobacteria</taxon>
        <taxon>SAR86 cluster</taxon>
    </lineage>
</organism>
<evidence type="ECO:0000256" key="16">
    <source>
        <dbReference type="ARBA" id="ARBA00023209"/>
    </source>
</evidence>
<evidence type="ECO:0000256" key="17">
    <source>
        <dbReference type="ARBA" id="ARBA00023264"/>
    </source>
</evidence>
<reference evidence="25" key="1">
    <citation type="submission" date="2020-10" db="EMBL/GenBank/DDBJ databases">
        <title>Microbiome of the Black Sea water column analyzed by genome centric metagenomics.</title>
        <authorList>
            <person name="Cabello-Yeves P.J."/>
            <person name="Callieri C."/>
            <person name="Picazo A."/>
            <person name="Mehrshad M."/>
            <person name="Haro-Moreno J.M."/>
            <person name="Roda-Garcia J."/>
            <person name="Dzembekova N."/>
            <person name="Slabakova V."/>
            <person name="Slabakova N."/>
            <person name="Moncheva S."/>
            <person name="Rodriguez-Valera F."/>
        </authorList>
    </citation>
    <scope>NUCLEOTIDE SEQUENCE</scope>
    <source>
        <strain evidence="25">BS307-5m-G50</strain>
    </source>
</reference>
<evidence type="ECO:0000256" key="7">
    <source>
        <dbReference type="ARBA" id="ARBA00019373"/>
    </source>
</evidence>
<evidence type="ECO:0000256" key="15">
    <source>
        <dbReference type="ARBA" id="ARBA00023136"/>
    </source>
</evidence>
<keyword evidence="11 24" id="KW-0812">Transmembrane</keyword>
<dbReference type="GO" id="GO:0016024">
    <property type="term" value="P:CDP-diacylglycerol biosynthetic process"/>
    <property type="evidence" value="ECO:0007669"/>
    <property type="project" value="TreeGrafter"/>
</dbReference>
<keyword evidence="14" id="KW-0443">Lipid metabolism</keyword>
<keyword evidence="15 24" id="KW-0472">Membrane</keyword>
<proteinExistence type="inferred from homology"/>
<feature type="transmembrane region" description="Helical" evidence="24">
    <location>
        <begin position="144"/>
        <end position="164"/>
    </location>
</feature>
<protein>
    <recommendedName>
        <fullName evidence="7">Phosphatidate cytidylyltransferase</fullName>
        <ecNumber evidence="6">2.7.7.41</ecNumber>
    </recommendedName>
    <alternativeName>
        <fullName evidence="20">CDP-DAG synthase</fullName>
    </alternativeName>
    <alternativeName>
        <fullName evidence="22">CDP-DG synthase</fullName>
    </alternativeName>
    <alternativeName>
        <fullName evidence="18">CDP-diacylglycerol synthase</fullName>
    </alternativeName>
    <alternativeName>
        <fullName evidence="21">CDP-diglyceride pyrophosphorylase</fullName>
    </alternativeName>
    <alternativeName>
        <fullName evidence="23">CDP-diglyceride synthase</fullName>
    </alternativeName>
    <alternativeName>
        <fullName evidence="19">CTP:phosphatidate cytidylyltransferase</fullName>
    </alternativeName>
</protein>
<name>A0A937ICJ2_9GAMM</name>
<accession>A0A937ICJ2</accession>
<evidence type="ECO:0000256" key="22">
    <source>
        <dbReference type="ARBA" id="ARBA00032743"/>
    </source>
</evidence>